<keyword evidence="3" id="KW-1185">Reference proteome</keyword>
<reference evidence="2 3" key="1">
    <citation type="submission" date="2020-09" db="EMBL/GenBank/DDBJ databases">
        <title>Genome sequences of Mycetohabitans spp.</title>
        <authorList>
            <person name="Carter M.E."/>
            <person name="Carpenter S.C.D."/>
            <person name="Bogdanove A.J."/>
        </authorList>
    </citation>
    <scope>NUCLEOTIDE SEQUENCE [LARGE SCALE GENOMIC DNA]</scope>
    <source>
        <strain evidence="2 3">B12</strain>
        <plasmid evidence="2 3">megaplasmid</plasmid>
    </source>
</reference>
<evidence type="ECO:0000313" key="2">
    <source>
        <dbReference type="EMBL" id="WXK38096.1"/>
    </source>
</evidence>
<feature type="region of interest" description="Disordered" evidence="1">
    <location>
        <begin position="86"/>
        <end position="128"/>
    </location>
</feature>
<dbReference type="Proteomes" id="UP001493153">
    <property type="component" value="Plasmid megaplasmid"/>
</dbReference>
<organism evidence="2 3">
    <name type="scientific">Mycetohabitans rhizoxinica</name>
    <dbReference type="NCBI Taxonomy" id="412963"/>
    <lineage>
        <taxon>Bacteria</taxon>
        <taxon>Pseudomonadati</taxon>
        <taxon>Pseudomonadota</taxon>
        <taxon>Betaproteobacteria</taxon>
        <taxon>Burkholderiales</taxon>
        <taxon>Burkholderiaceae</taxon>
        <taxon>Mycetohabitans</taxon>
    </lineage>
</organism>
<feature type="region of interest" description="Disordered" evidence="1">
    <location>
        <begin position="188"/>
        <end position="221"/>
    </location>
</feature>
<keyword evidence="2" id="KW-0614">Plasmid</keyword>
<evidence type="ECO:0000256" key="1">
    <source>
        <dbReference type="SAM" id="MobiDB-lite"/>
    </source>
</evidence>
<gene>
    <name evidence="2" type="ORF">IHE29_01880</name>
</gene>
<feature type="compositionally biased region" description="Basic and acidic residues" evidence="1">
    <location>
        <begin position="208"/>
        <end position="221"/>
    </location>
</feature>
<feature type="compositionally biased region" description="Polar residues" evidence="1">
    <location>
        <begin position="196"/>
        <end position="206"/>
    </location>
</feature>
<sequence>MFSKICSGLSTGESSRNAVCFLMNPFNVFSHAHSSPAANFQQPDGVTQTGVDATSRQVQPRVHSSSRALQGAIMTWSSDPSIRTLANSSSTRNFQQPDDVAQTGADATSRQVQPRVRSSRRAPQEAMMTWSSDPARMTLANSSQLRQDGGQQFSVIKPVDFAELDDALDDDIRRPFASENHTRLDDTNVWTRGRTRSGSPIRSQTRPTRRDEPDMVEERSLPRPPVNVPWLSNVFRRLRSPSASTQQQLLTEQHAGTSVDASGTTIQPYLAALNSSAPAGASIRPNFILSQEDKQLLFNIDRRFAALGEACPKFRYKKSEEGNLVRILIYFAGWLNVKHEGSLVAYLRSQPVTDPSNIYNPTNLFSLFKNDDGFKLSSGYRSKIDRAVNKLKYLLEWEKGRQLSQITGYDSLFVENSAASDLASDARNIVSLRLKMSQPKEKDADILHALRNSRHCDTLLRIKFFIEKEFGVDESLSIIKSEIDREFTDALETLFKADGSMKPTYKKDFKPSIDILRGKKRSSIAKNYDRFLSEKDKKTSDNIYNYCKANGIGLGYNEDKIKSLKIFSRWLSGKGLYICLADVLTGIHSRGQVDALMDQYVVDEEVDWRFRSVIKEFVERIRGDKNLMDVLDNDVGAHNSANA</sequence>
<evidence type="ECO:0000313" key="3">
    <source>
        <dbReference type="Proteomes" id="UP001493153"/>
    </source>
</evidence>
<dbReference type="EMBL" id="CP062175">
    <property type="protein sequence ID" value="WXK38096.1"/>
    <property type="molecule type" value="Genomic_DNA"/>
</dbReference>
<geneLocation type="plasmid" evidence="2 3">
    <name>megaplasmid</name>
</geneLocation>
<accession>A0ABZ2PSM0</accession>
<protein>
    <submittedName>
        <fullName evidence="2">Uncharacterized protein</fullName>
    </submittedName>
</protein>
<proteinExistence type="predicted"/>
<feature type="compositionally biased region" description="Polar residues" evidence="1">
    <location>
        <begin position="86"/>
        <end position="96"/>
    </location>
</feature>
<name>A0ABZ2PSM0_9BURK</name>
<feature type="region of interest" description="Disordered" evidence="1">
    <location>
        <begin position="35"/>
        <end position="66"/>
    </location>
</feature>